<gene>
    <name evidence="1" type="ORF">PAQ31011_02170</name>
</gene>
<keyword evidence="2" id="KW-1185">Reference proteome</keyword>
<dbReference type="AlphaFoldDB" id="A0A5E4UPZ2"/>
<accession>A0A5E4UPZ2</accession>
<dbReference type="EMBL" id="CABPSN010000002">
    <property type="protein sequence ID" value="VVE01573.1"/>
    <property type="molecule type" value="Genomic_DNA"/>
</dbReference>
<organism evidence="1 2">
    <name type="scientific">Pandoraea aquatica</name>
    <dbReference type="NCBI Taxonomy" id="2508290"/>
    <lineage>
        <taxon>Bacteria</taxon>
        <taxon>Pseudomonadati</taxon>
        <taxon>Pseudomonadota</taxon>
        <taxon>Betaproteobacteria</taxon>
        <taxon>Burkholderiales</taxon>
        <taxon>Burkholderiaceae</taxon>
        <taxon>Pandoraea</taxon>
    </lineage>
</organism>
<proteinExistence type="predicted"/>
<name>A0A5E4UPZ2_9BURK</name>
<reference evidence="1 2" key="1">
    <citation type="submission" date="2019-08" db="EMBL/GenBank/DDBJ databases">
        <authorList>
            <person name="Peeters C."/>
        </authorList>
    </citation>
    <scope>NUCLEOTIDE SEQUENCE [LARGE SCALE GENOMIC DNA]</scope>
    <source>
        <strain evidence="1 2">LMG 31011</strain>
    </source>
</reference>
<sequence length="200" mass="22076">MNPLSAATMSAVPTATRTLHQHLCPLRERFRADLTTVRLMRGHGLRPSVIPDAVFVEPRGAGQPLPTLSARRTIDPTVPKPAVDYMFFREPLKANPALIEKWGVAATAGSESEAWSAFVSDISDRFFKGSRKQRVMDALILSLDILPPERRADALACLLTDGREGIAAVEEFWAYVGMDRIPEADRARVAALLLHYEIGK</sequence>
<evidence type="ECO:0000313" key="2">
    <source>
        <dbReference type="Proteomes" id="UP000366819"/>
    </source>
</evidence>
<evidence type="ECO:0000313" key="1">
    <source>
        <dbReference type="EMBL" id="VVE01573.1"/>
    </source>
</evidence>
<protein>
    <submittedName>
        <fullName evidence="1">Uncharacterized protein</fullName>
    </submittedName>
</protein>
<dbReference type="Proteomes" id="UP000366819">
    <property type="component" value="Unassembled WGS sequence"/>
</dbReference>